<dbReference type="RefSeq" id="WP_073253750.1">
    <property type="nucleotide sequence ID" value="NZ_FRCR01000002.1"/>
</dbReference>
<dbReference type="AlphaFoldDB" id="A0A1M7GIH5"/>
<name>A0A1M7GIH5_9FIRM</name>
<proteinExistence type="predicted"/>
<evidence type="ECO:0000313" key="2">
    <source>
        <dbReference type="EMBL" id="SHM16011.1"/>
    </source>
</evidence>
<feature type="transmembrane region" description="Helical" evidence="1">
    <location>
        <begin position="18"/>
        <end position="40"/>
    </location>
</feature>
<keyword evidence="1" id="KW-0472">Membrane</keyword>
<gene>
    <name evidence="2" type="ORF">SAMN05660826_00345</name>
</gene>
<evidence type="ECO:0000256" key="1">
    <source>
        <dbReference type="SAM" id="Phobius"/>
    </source>
</evidence>
<dbReference type="InterPro" id="IPR049971">
    <property type="entry name" value="CLC_0170-like"/>
</dbReference>
<evidence type="ECO:0000313" key="3">
    <source>
        <dbReference type="Proteomes" id="UP000184375"/>
    </source>
</evidence>
<dbReference type="Proteomes" id="UP000184375">
    <property type="component" value="Unassembled WGS sequence"/>
</dbReference>
<accession>A0A1M7GIH5</accession>
<sequence length="75" mass="8563">MTVLSEILKIIAGDFKEAFTLFTAIVFMVTGIFMFLVEARSMEQKNLKAERLLLRILGVIYTIGSLLTYIIFISR</sequence>
<reference evidence="3" key="1">
    <citation type="submission" date="2016-11" db="EMBL/GenBank/DDBJ databases">
        <authorList>
            <person name="Varghese N."/>
            <person name="Submissions S."/>
        </authorList>
    </citation>
    <scope>NUCLEOTIDE SEQUENCE [LARGE SCALE GENOMIC DNA]</scope>
    <source>
        <strain evidence="3">DSM 18802</strain>
    </source>
</reference>
<keyword evidence="1" id="KW-0812">Transmembrane</keyword>
<keyword evidence="1" id="KW-1133">Transmembrane helix</keyword>
<dbReference type="NCBIfam" id="NF042414">
    <property type="entry name" value="CLC_0170_fam"/>
    <property type="match status" value="1"/>
</dbReference>
<keyword evidence="3" id="KW-1185">Reference proteome</keyword>
<organism evidence="2 3">
    <name type="scientific">Caldanaerovirga acetigignens</name>
    <dbReference type="NCBI Taxonomy" id="447595"/>
    <lineage>
        <taxon>Bacteria</taxon>
        <taxon>Bacillati</taxon>
        <taxon>Bacillota</taxon>
        <taxon>Clostridia</taxon>
        <taxon>Thermosediminibacterales</taxon>
        <taxon>Thermosediminibacteraceae</taxon>
        <taxon>Caldanaerovirga</taxon>
    </lineage>
</organism>
<feature type="transmembrane region" description="Helical" evidence="1">
    <location>
        <begin position="52"/>
        <end position="72"/>
    </location>
</feature>
<dbReference type="STRING" id="447595.SAMN05660826_00345"/>
<dbReference type="EMBL" id="FRCR01000002">
    <property type="protein sequence ID" value="SHM16011.1"/>
    <property type="molecule type" value="Genomic_DNA"/>
</dbReference>
<protein>
    <submittedName>
        <fullName evidence="2">Uncharacterized protein</fullName>
    </submittedName>
</protein>
<dbReference type="OrthoDB" id="9998861at2"/>